<organism evidence="1 2">
    <name type="scientific">Candidatus Accumulibacter phosphatis</name>
    <dbReference type="NCBI Taxonomy" id="327160"/>
    <lineage>
        <taxon>Bacteria</taxon>
        <taxon>Pseudomonadati</taxon>
        <taxon>Pseudomonadota</taxon>
        <taxon>Betaproteobacteria</taxon>
        <taxon>Candidatus Accumulibacter</taxon>
    </lineage>
</organism>
<evidence type="ECO:0000313" key="2">
    <source>
        <dbReference type="Proteomes" id="UP000020077"/>
    </source>
</evidence>
<proteinExistence type="predicted"/>
<protein>
    <submittedName>
        <fullName evidence="1">Uncharacterized protein</fullName>
    </submittedName>
</protein>
<comment type="caution">
    <text evidence="1">The sequence shown here is derived from an EMBL/GenBank/DDBJ whole genome shotgun (WGS) entry which is preliminary data.</text>
</comment>
<sequence length="125" mass="13853">MRILFAALCASLALDAAATGVVLRGELLIGAPFGWTVPPPSIVYDSYGHCLSAAGCPNYEQLRRFLDRYERNYGHRFAPNPPALLVPVQPRDVPPTPEAHIQPRYRGASQIRPEFEQAGKPVYHQ</sequence>
<dbReference type="Proteomes" id="UP000020077">
    <property type="component" value="Unassembled WGS sequence"/>
</dbReference>
<evidence type="ECO:0000313" key="1">
    <source>
        <dbReference type="EMBL" id="KFB72050.1"/>
    </source>
</evidence>
<name>A0A080LWC6_9PROT</name>
<reference evidence="1 2" key="1">
    <citation type="submission" date="2014-02" db="EMBL/GenBank/DDBJ databases">
        <title>Expanding our view of genomic diversity in Candidatus Accumulibacter clades.</title>
        <authorList>
            <person name="Skennerton C.T."/>
            <person name="Barr J.J."/>
            <person name="Slater F.R."/>
            <person name="Bond P.L."/>
            <person name="Tyson G.W."/>
        </authorList>
    </citation>
    <scope>NUCLEOTIDE SEQUENCE [LARGE SCALE GENOMIC DNA]</scope>
    <source>
        <strain evidence="2">BA-91</strain>
    </source>
</reference>
<gene>
    <name evidence="1" type="ORF">AW09_002775</name>
</gene>
<dbReference type="AlphaFoldDB" id="A0A080LWC6"/>
<accession>A0A080LWC6</accession>
<dbReference type="EMBL" id="JDVG02000448">
    <property type="protein sequence ID" value="KFB72050.1"/>
    <property type="molecule type" value="Genomic_DNA"/>
</dbReference>